<keyword evidence="2" id="KW-0564">Palmitate</keyword>
<proteinExistence type="inferred from homology"/>
<dbReference type="PANTHER" id="PTHR30203:SF25">
    <property type="entry name" value="OUTER MEMBRANE PROTEIN-RELATED"/>
    <property type="match status" value="1"/>
</dbReference>
<feature type="signal peptide" evidence="2">
    <location>
        <begin position="1"/>
        <end position="19"/>
    </location>
</feature>
<keyword evidence="2" id="KW-0472">Membrane</keyword>
<evidence type="ECO:0000313" key="4">
    <source>
        <dbReference type="Proteomes" id="UP001427805"/>
    </source>
</evidence>
<feature type="chain" id="PRO_5044950648" evidence="2">
    <location>
        <begin position="20"/>
        <end position="483"/>
    </location>
</feature>
<dbReference type="InterPro" id="IPR003423">
    <property type="entry name" value="OMP_efflux"/>
</dbReference>
<sequence>MRRLSPFILLALASGCTMGPDYKGPPAAPGSTPAAGFVRAEPDFVATAPHVAEWWTAFNDATLNDIQRRALSSSPGVAVAQARLRQARATLRLDRANRAPALGAQGMYVHAELPGLDLGSSGSGNSGGSGSANALDLGSIDFFNLGFDASWEIDLFGGSRRTVEASRASVEAAQANVADAQVQLTADIAQAYINLRDRQAQLALSQRTVALQQQMLDLVRQRRSRGASSDLDVERLQTQVRATQAQAVPIEAEIVALKNALAVLAGDRPGALDPMLDETRPVPLPPAQIAIGDPEQLLKRRPDIRAAERNLAARTAQIGVAEASRFPRLSLMGMIGLGGTSPSDLVDLDNLSALAMPRLQWQFLDFGRGRARVGQAEGRRDEAEAQYRQAVLGALRDAEDALARFGSRRRAIASLEQVRASAERAAELMQQRQRAGTATLIDALDAERQRVVAEQNVATAVAALTNDFVALQKALGLGWSDAG</sequence>
<comment type="similarity">
    <text evidence="1 2">Belongs to the outer membrane factor (OMF) (TC 1.B.17) family.</text>
</comment>
<name>A0ABV0BBH4_9SPHN</name>
<keyword evidence="2" id="KW-0732">Signal</keyword>
<keyword evidence="2" id="KW-1134">Transmembrane beta strand</keyword>
<dbReference type="RefSeq" id="WP_346246936.1">
    <property type="nucleotide sequence ID" value="NZ_JBDIZK010000006.1"/>
</dbReference>
<dbReference type="SUPFAM" id="SSF56954">
    <property type="entry name" value="Outer membrane efflux proteins (OEP)"/>
    <property type="match status" value="1"/>
</dbReference>
<reference evidence="3 4" key="1">
    <citation type="submission" date="2024-05" db="EMBL/GenBank/DDBJ databases">
        <title>Sphingomonas sp. HF-S3 16S ribosomal RNA gene Genome sequencing and assembly.</title>
        <authorList>
            <person name="Lee H."/>
        </authorList>
    </citation>
    <scope>NUCLEOTIDE SEQUENCE [LARGE SCALE GENOMIC DNA]</scope>
    <source>
        <strain evidence="3 4">HF-S3</strain>
    </source>
</reference>
<dbReference type="PANTHER" id="PTHR30203">
    <property type="entry name" value="OUTER MEMBRANE CATION EFFLUX PROTEIN"/>
    <property type="match status" value="1"/>
</dbReference>
<dbReference type="InterPro" id="IPR010131">
    <property type="entry name" value="MdtP/NodT-like"/>
</dbReference>
<keyword evidence="2" id="KW-0812">Transmembrane</keyword>
<dbReference type="Gene3D" id="1.20.1600.10">
    <property type="entry name" value="Outer membrane efflux proteins (OEP)"/>
    <property type="match status" value="1"/>
</dbReference>
<dbReference type="Proteomes" id="UP001427805">
    <property type="component" value="Unassembled WGS sequence"/>
</dbReference>
<organism evidence="3 4">
    <name type="scientific">Sphingomonas rustica</name>
    <dbReference type="NCBI Taxonomy" id="3103142"/>
    <lineage>
        <taxon>Bacteria</taxon>
        <taxon>Pseudomonadati</taxon>
        <taxon>Pseudomonadota</taxon>
        <taxon>Alphaproteobacteria</taxon>
        <taxon>Sphingomonadales</taxon>
        <taxon>Sphingomonadaceae</taxon>
        <taxon>Sphingomonas</taxon>
    </lineage>
</organism>
<protein>
    <submittedName>
        <fullName evidence="3">Efflux transporter outer membrane subunit</fullName>
    </submittedName>
</protein>
<accession>A0ABV0BBH4</accession>
<keyword evidence="2" id="KW-0449">Lipoprotein</keyword>
<dbReference type="NCBIfam" id="TIGR01845">
    <property type="entry name" value="outer_NodT"/>
    <property type="match status" value="1"/>
</dbReference>
<comment type="subcellular location">
    <subcellularLocation>
        <location evidence="2">Cell membrane</location>
        <topology evidence="2">Lipid-anchor</topology>
    </subcellularLocation>
</comment>
<evidence type="ECO:0000313" key="3">
    <source>
        <dbReference type="EMBL" id="MEN3747926.1"/>
    </source>
</evidence>
<evidence type="ECO:0000256" key="2">
    <source>
        <dbReference type="RuleBase" id="RU362097"/>
    </source>
</evidence>
<dbReference type="Gene3D" id="2.20.200.10">
    <property type="entry name" value="Outer membrane efflux proteins (OEP)"/>
    <property type="match status" value="1"/>
</dbReference>
<keyword evidence="4" id="KW-1185">Reference proteome</keyword>
<dbReference type="Pfam" id="PF02321">
    <property type="entry name" value="OEP"/>
    <property type="match status" value="2"/>
</dbReference>
<gene>
    <name evidence="3" type="ORF">TPR58_12175</name>
</gene>
<dbReference type="EMBL" id="JBDIZK010000006">
    <property type="protein sequence ID" value="MEN3747926.1"/>
    <property type="molecule type" value="Genomic_DNA"/>
</dbReference>
<dbReference type="PROSITE" id="PS51257">
    <property type="entry name" value="PROKAR_LIPOPROTEIN"/>
    <property type="match status" value="1"/>
</dbReference>
<evidence type="ECO:0000256" key="1">
    <source>
        <dbReference type="ARBA" id="ARBA00007613"/>
    </source>
</evidence>
<comment type="caution">
    <text evidence="3">The sequence shown here is derived from an EMBL/GenBank/DDBJ whole genome shotgun (WGS) entry which is preliminary data.</text>
</comment>